<dbReference type="Proteomes" id="UP001202717">
    <property type="component" value="Chromosome"/>
</dbReference>
<organism evidence="1 2">
    <name type="scientific">Psychroserpens ponticola</name>
    <dbReference type="NCBI Taxonomy" id="2932268"/>
    <lineage>
        <taxon>Bacteria</taxon>
        <taxon>Pseudomonadati</taxon>
        <taxon>Bacteroidota</taxon>
        <taxon>Flavobacteriia</taxon>
        <taxon>Flavobacteriales</taxon>
        <taxon>Flavobacteriaceae</taxon>
        <taxon>Psychroserpens</taxon>
    </lineage>
</organism>
<gene>
    <name evidence="1" type="ORF">MUN68_008360</name>
</gene>
<keyword evidence="2" id="KW-1185">Reference proteome</keyword>
<name>A0ABY7S307_9FLAO</name>
<sequence>MIAKDQNIALLTVAKAASENSEWKDYADYCIDRENGLRKQAFKKLAEFLKSTKNWTLDQKIDFAKFLFPFFENIQDADYGPFPQPLSDKLIKPTLEEWCEIEIIDNRPFRWFGKYYKSEEHLFRAIELNPEDDLARETILSWWTYNIYYSIHHLPEGYIGNPSEDLKLAEKIEEQISKLTDNNRKEYWTKELNEDLEIIENYVEWKNSGHTDLAKWGKENNKTVGYNLTRSYYYKK</sequence>
<reference evidence="1 2" key="1">
    <citation type="submission" date="2023-01" db="EMBL/GenBank/DDBJ databases">
        <title>Psychroserpens ponticola sp. nov., isolated from seawater.</title>
        <authorList>
            <person name="Kristyanto S."/>
            <person name="Jung J."/>
            <person name="Kim J.M."/>
            <person name="Jeon C.O."/>
        </authorList>
    </citation>
    <scope>NUCLEOTIDE SEQUENCE [LARGE SCALE GENOMIC DNA]</scope>
    <source>
        <strain evidence="1 2">MSW6</strain>
    </source>
</reference>
<protein>
    <submittedName>
        <fullName evidence="1">Uncharacterized protein</fullName>
    </submittedName>
</protein>
<accession>A0ABY7S307</accession>
<dbReference type="RefSeq" id="WP_249997356.1">
    <property type="nucleotide sequence ID" value="NZ_CP116221.1"/>
</dbReference>
<evidence type="ECO:0000313" key="1">
    <source>
        <dbReference type="EMBL" id="WCO03508.1"/>
    </source>
</evidence>
<dbReference type="EMBL" id="CP116221">
    <property type="protein sequence ID" value="WCO03508.1"/>
    <property type="molecule type" value="Genomic_DNA"/>
</dbReference>
<proteinExistence type="predicted"/>
<evidence type="ECO:0000313" key="2">
    <source>
        <dbReference type="Proteomes" id="UP001202717"/>
    </source>
</evidence>